<evidence type="ECO:0000313" key="3">
    <source>
        <dbReference type="Proteomes" id="UP000036873"/>
    </source>
</evidence>
<keyword evidence="3" id="KW-1185">Reference proteome</keyword>
<evidence type="ECO:0000259" key="1">
    <source>
        <dbReference type="Pfam" id="PF02492"/>
    </source>
</evidence>
<dbReference type="Proteomes" id="UP000036873">
    <property type="component" value="Unassembled WGS sequence"/>
</dbReference>
<dbReference type="InterPro" id="IPR027417">
    <property type="entry name" value="P-loop_NTPase"/>
</dbReference>
<dbReference type="OrthoDB" id="9808822at2"/>
<comment type="caution">
    <text evidence="2">The sequence shown here is derived from an EMBL/GenBank/DDBJ whole genome shotgun (WGS) entry which is preliminary data.</text>
</comment>
<dbReference type="PANTHER" id="PTHR13748">
    <property type="entry name" value="COBW-RELATED"/>
    <property type="match status" value="1"/>
</dbReference>
<reference evidence="3" key="1">
    <citation type="submission" date="2015-07" db="EMBL/GenBank/DDBJ databases">
        <title>Draft genome sequence of Acetobacterium bakii DSM 8293, a potential psychrophilic chemical producer through syngas fermentation.</title>
        <authorList>
            <person name="Song Y."/>
            <person name="Hwang S."/>
            <person name="Cho B.-K."/>
        </authorList>
    </citation>
    <scope>NUCLEOTIDE SEQUENCE [LARGE SCALE GENOMIC DNA]</scope>
    <source>
        <strain evidence="3">DSM 8239</strain>
    </source>
</reference>
<dbReference type="Gene3D" id="3.40.50.300">
    <property type="entry name" value="P-loop containing nucleotide triphosphate hydrolases"/>
    <property type="match status" value="1"/>
</dbReference>
<dbReference type="STRING" id="52689.AKG39_09760"/>
<dbReference type="PANTHER" id="PTHR13748:SF62">
    <property type="entry name" value="COBW DOMAIN-CONTAINING PROTEIN"/>
    <property type="match status" value="1"/>
</dbReference>
<dbReference type="Pfam" id="PF02492">
    <property type="entry name" value="cobW"/>
    <property type="match status" value="1"/>
</dbReference>
<organism evidence="2 3">
    <name type="scientific">Acetobacterium bakii</name>
    <dbReference type="NCBI Taxonomy" id="52689"/>
    <lineage>
        <taxon>Bacteria</taxon>
        <taxon>Bacillati</taxon>
        <taxon>Bacillota</taxon>
        <taxon>Clostridia</taxon>
        <taxon>Eubacteriales</taxon>
        <taxon>Eubacteriaceae</taxon>
        <taxon>Acetobacterium</taxon>
    </lineage>
</organism>
<proteinExistence type="predicted"/>
<accession>A0A0L6U286</accession>
<dbReference type="InterPro" id="IPR003495">
    <property type="entry name" value="CobW/HypB/UreG_nucleotide-bd"/>
</dbReference>
<feature type="domain" description="CobW/HypB/UreG nucleotide-binding" evidence="1">
    <location>
        <begin position="3"/>
        <end position="180"/>
    </location>
</feature>
<dbReference type="PATRIC" id="fig|52689.4.peg.1163"/>
<sequence>MKILILGGFLGSGKTSVVIQLAKYIVGATSDNPTKIVIIENEIGEVSIDDKILRNSGYQVSNIFSGCVCCTMSGELVIGLHNIIRDFSPELIIMEATGVAYPQNIRETINQSMPDIDCVVTCVTDAKRWKRLIRPMEMLLKDQLDAADVILINKADMVDEDTFAEVEASIKTFNNEAAFFKICAAQEIDTKVFDVMLGNEYESVRT</sequence>
<dbReference type="GO" id="GO:0005737">
    <property type="term" value="C:cytoplasm"/>
    <property type="evidence" value="ECO:0007669"/>
    <property type="project" value="TreeGrafter"/>
</dbReference>
<protein>
    <recommendedName>
        <fullName evidence="1">CobW/HypB/UreG nucleotide-binding domain-containing protein</fullName>
    </recommendedName>
</protein>
<evidence type="ECO:0000313" key="2">
    <source>
        <dbReference type="EMBL" id="KNZ41890.1"/>
    </source>
</evidence>
<dbReference type="EMBL" id="LGYO01000022">
    <property type="protein sequence ID" value="KNZ41890.1"/>
    <property type="molecule type" value="Genomic_DNA"/>
</dbReference>
<dbReference type="InterPro" id="IPR051316">
    <property type="entry name" value="Zinc-reg_GTPase_activator"/>
</dbReference>
<dbReference type="AlphaFoldDB" id="A0A0L6U286"/>
<gene>
    <name evidence="2" type="ORF">AKG39_09760</name>
</gene>
<name>A0A0L6U286_9FIRM</name>
<dbReference type="RefSeq" id="WP_050740202.1">
    <property type="nucleotide sequence ID" value="NZ_LGYO01000022.1"/>
</dbReference>
<dbReference type="SUPFAM" id="SSF52540">
    <property type="entry name" value="P-loop containing nucleoside triphosphate hydrolases"/>
    <property type="match status" value="1"/>
</dbReference>